<dbReference type="AlphaFoldDB" id="A0A6G1HDE1"/>
<dbReference type="OrthoDB" id="420187at2759"/>
<keyword evidence="2" id="KW-1185">Reference proteome</keyword>
<dbReference type="EMBL" id="ML977140">
    <property type="protein sequence ID" value="KAF1991062.1"/>
    <property type="molecule type" value="Genomic_DNA"/>
</dbReference>
<evidence type="ECO:0000313" key="2">
    <source>
        <dbReference type="Proteomes" id="UP000800041"/>
    </source>
</evidence>
<dbReference type="Gene3D" id="3.90.70.10">
    <property type="entry name" value="Cysteine proteinases"/>
    <property type="match status" value="1"/>
</dbReference>
<protein>
    <submittedName>
        <fullName evidence="1">Uncharacterized protein</fullName>
    </submittedName>
</protein>
<accession>A0A6G1HDE1</accession>
<feature type="non-terminal residue" evidence="1">
    <location>
        <position position="56"/>
    </location>
</feature>
<dbReference type="InterPro" id="IPR038765">
    <property type="entry name" value="Papain-like_cys_pep_sf"/>
</dbReference>
<sequence length="56" mass="6495">WEEQVLSAGDQEIFRNFFRGETVSRVRSLECSHVSEMVEEFNVVPVTVKGHRSLQD</sequence>
<proteinExistence type="predicted"/>
<dbReference type="Proteomes" id="UP000800041">
    <property type="component" value="Unassembled WGS sequence"/>
</dbReference>
<reference evidence="1" key="1">
    <citation type="journal article" date="2020" name="Stud. Mycol.">
        <title>101 Dothideomycetes genomes: a test case for predicting lifestyles and emergence of pathogens.</title>
        <authorList>
            <person name="Haridas S."/>
            <person name="Albert R."/>
            <person name="Binder M."/>
            <person name="Bloem J."/>
            <person name="Labutti K."/>
            <person name="Salamov A."/>
            <person name="Andreopoulos B."/>
            <person name="Baker S."/>
            <person name="Barry K."/>
            <person name="Bills G."/>
            <person name="Bluhm B."/>
            <person name="Cannon C."/>
            <person name="Castanera R."/>
            <person name="Culley D."/>
            <person name="Daum C."/>
            <person name="Ezra D."/>
            <person name="Gonzalez J."/>
            <person name="Henrissat B."/>
            <person name="Kuo A."/>
            <person name="Liang C."/>
            <person name="Lipzen A."/>
            <person name="Lutzoni F."/>
            <person name="Magnuson J."/>
            <person name="Mondo S."/>
            <person name="Nolan M."/>
            <person name="Ohm R."/>
            <person name="Pangilinan J."/>
            <person name="Park H.-J."/>
            <person name="Ramirez L."/>
            <person name="Alfaro M."/>
            <person name="Sun H."/>
            <person name="Tritt A."/>
            <person name="Yoshinaga Y."/>
            <person name="Zwiers L.-H."/>
            <person name="Turgeon B."/>
            <person name="Goodwin S."/>
            <person name="Spatafora J."/>
            <person name="Crous P."/>
            <person name="Grigoriev I."/>
        </authorList>
    </citation>
    <scope>NUCLEOTIDE SEQUENCE</scope>
    <source>
        <strain evidence="1">CBS 113979</strain>
    </source>
</reference>
<gene>
    <name evidence="1" type="ORF">K402DRAFT_306427</name>
</gene>
<evidence type="ECO:0000313" key="1">
    <source>
        <dbReference type="EMBL" id="KAF1991062.1"/>
    </source>
</evidence>
<name>A0A6G1HDE1_9PEZI</name>
<organism evidence="1 2">
    <name type="scientific">Aulographum hederae CBS 113979</name>
    <dbReference type="NCBI Taxonomy" id="1176131"/>
    <lineage>
        <taxon>Eukaryota</taxon>
        <taxon>Fungi</taxon>
        <taxon>Dikarya</taxon>
        <taxon>Ascomycota</taxon>
        <taxon>Pezizomycotina</taxon>
        <taxon>Dothideomycetes</taxon>
        <taxon>Pleosporomycetidae</taxon>
        <taxon>Aulographales</taxon>
        <taxon>Aulographaceae</taxon>
    </lineage>
</organism>
<feature type="non-terminal residue" evidence="1">
    <location>
        <position position="1"/>
    </location>
</feature>
<dbReference type="SUPFAM" id="SSF54001">
    <property type="entry name" value="Cysteine proteinases"/>
    <property type="match status" value="1"/>
</dbReference>